<dbReference type="Proteomes" id="UP000295632">
    <property type="component" value="Unassembled WGS sequence"/>
</dbReference>
<dbReference type="RefSeq" id="WP_133580316.1">
    <property type="nucleotide sequence ID" value="NZ_SNYJ01000007.1"/>
</dbReference>
<dbReference type="PANTHER" id="PTHR43022:SF1">
    <property type="entry name" value="PROTEIN SMF"/>
    <property type="match status" value="1"/>
</dbReference>
<evidence type="ECO:0000313" key="4">
    <source>
        <dbReference type="Proteomes" id="UP000295632"/>
    </source>
</evidence>
<dbReference type="SUPFAM" id="SSF102405">
    <property type="entry name" value="MCP/YpsA-like"/>
    <property type="match status" value="1"/>
</dbReference>
<evidence type="ECO:0000259" key="2">
    <source>
        <dbReference type="Pfam" id="PF02481"/>
    </source>
</evidence>
<gene>
    <name evidence="3" type="ORF">EV213_1072</name>
</gene>
<sequence length="296" mass="32478">MKLATKRERLLLLHHGLQGQWKPLKRAFDVDEDLNIIFKMSPSELAASLQLSPAFASSLHSFILRTSPTELEEAYAKEAIEAITLFDDLYPFLLKHIYDPPWVLYVKGTPSLLNAQRPTLAVVGSRKPSSDCLPSLETVLPPLVKAGYCIVSGLAFGADRMAHDITLAHHGVTFAVLGGGFSHLYPKEHKPLAEAITAQGLLISEYPPHTTVQRWHFPARNRIVSGLSNGVLIAEAKEKSGTLITARVAMEQNRDVFVLPGSVHHAKARGSNRLIQDGAIPVIEAEDIELHCHLSG</sequence>
<dbReference type="GO" id="GO:0009294">
    <property type="term" value="P:DNA-mediated transformation"/>
    <property type="evidence" value="ECO:0007669"/>
    <property type="project" value="InterPro"/>
</dbReference>
<protein>
    <submittedName>
        <fullName evidence="3">DNA processing protein</fullName>
    </submittedName>
</protein>
<feature type="domain" description="Smf/DprA SLOG" evidence="2">
    <location>
        <begin position="82"/>
        <end position="288"/>
    </location>
</feature>
<name>A0A4R6U587_9BACI</name>
<accession>A0A4R6U587</accession>
<dbReference type="EMBL" id="SNYJ01000007">
    <property type="protein sequence ID" value="TDQ39635.1"/>
    <property type="molecule type" value="Genomic_DNA"/>
</dbReference>
<dbReference type="InterPro" id="IPR057666">
    <property type="entry name" value="DrpA_SLOG"/>
</dbReference>
<organism evidence="3 4">
    <name type="scientific">Aureibacillus halotolerans</name>
    <dbReference type="NCBI Taxonomy" id="1508390"/>
    <lineage>
        <taxon>Bacteria</taxon>
        <taxon>Bacillati</taxon>
        <taxon>Bacillota</taxon>
        <taxon>Bacilli</taxon>
        <taxon>Bacillales</taxon>
        <taxon>Bacillaceae</taxon>
        <taxon>Aureibacillus</taxon>
    </lineage>
</organism>
<evidence type="ECO:0000313" key="3">
    <source>
        <dbReference type="EMBL" id="TDQ39635.1"/>
    </source>
</evidence>
<dbReference type="Pfam" id="PF02481">
    <property type="entry name" value="DNA_processg_A"/>
    <property type="match status" value="1"/>
</dbReference>
<dbReference type="OrthoDB" id="9785707at2"/>
<dbReference type="NCBIfam" id="TIGR00732">
    <property type="entry name" value="dprA"/>
    <property type="match status" value="1"/>
</dbReference>
<dbReference type="PANTHER" id="PTHR43022">
    <property type="entry name" value="PROTEIN SMF"/>
    <property type="match status" value="1"/>
</dbReference>
<comment type="similarity">
    <text evidence="1">Belongs to the DprA/Smf family.</text>
</comment>
<keyword evidence="4" id="KW-1185">Reference proteome</keyword>
<evidence type="ECO:0000256" key="1">
    <source>
        <dbReference type="ARBA" id="ARBA00006525"/>
    </source>
</evidence>
<comment type="caution">
    <text evidence="3">The sequence shown here is derived from an EMBL/GenBank/DDBJ whole genome shotgun (WGS) entry which is preliminary data.</text>
</comment>
<dbReference type="AlphaFoldDB" id="A0A4R6U587"/>
<proteinExistence type="inferred from homology"/>
<reference evidence="3 4" key="1">
    <citation type="submission" date="2019-03" db="EMBL/GenBank/DDBJ databases">
        <title>Genomic Encyclopedia of Type Strains, Phase IV (KMG-IV): sequencing the most valuable type-strain genomes for metagenomic binning, comparative biology and taxonomic classification.</title>
        <authorList>
            <person name="Goeker M."/>
        </authorList>
    </citation>
    <scope>NUCLEOTIDE SEQUENCE [LARGE SCALE GENOMIC DNA]</scope>
    <source>
        <strain evidence="3 4">DSM 28697</strain>
    </source>
</reference>
<dbReference type="Gene3D" id="3.40.50.450">
    <property type="match status" value="1"/>
</dbReference>
<dbReference type="InterPro" id="IPR003488">
    <property type="entry name" value="DprA"/>
</dbReference>